<sequence>MNVISGPGGGSGQQIKLNHAAVMAKLNDVINSLERLQMNPPAEGQLGRNKLGYTDAWIQREQNIHQLLKEYIAVVEKNVEDTKANVTSLKEQDEAITRS</sequence>
<dbReference type="OrthoDB" id="2705701at2"/>
<proteinExistence type="predicted"/>
<dbReference type="EMBL" id="QXIR01000026">
    <property type="protein sequence ID" value="RIW30400.1"/>
    <property type="molecule type" value="Genomic_DNA"/>
</dbReference>
<protein>
    <recommendedName>
        <fullName evidence="3">YwqI/YxiC family protein</fullName>
    </recommendedName>
</protein>
<reference evidence="1 2" key="1">
    <citation type="submission" date="2018-09" db="EMBL/GenBank/DDBJ databases">
        <title>Bacillus saliacetes sp. nov., isolated from Thai shrimp paste (Ka-pi).</title>
        <authorList>
            <person name="Daroonpunt R."/>
            <person name="Tanasupawat S."/>
            <person name="Yiamsombut S."/>
        </authorList>
    </citation>
    <scope>NUCLEOTIDE SEQUENCE [LARGE SCALE GENOMIC DNA]</scope>
    <source>
        <strain evidence="1 2">SKP7-4</strain>
    </source>
</reference>
<evidence type="ECO:0000313" key="1">
    <source>
        <dbReference type="EMBL" id="RIW30400.1"/>
    </source>
</evidence>
<name>A0A3A1QV37_9BACI</name>
<gene>
    <name evidence="1" type="ORF">D3H55_16840</name>
</gene>
<comment type="caution">
    <text evidence="1">The sequence shown here is derived from an EMBL/GenBank/DDBJ whole genome shotgun (WGS) entry which is preliminary data.</text>
</comment>
<dbReference type="Pfam" id="PF17279">
    <property type="entry name" value="DUF5344"/>
    <property type="match status" value="1"/>
</dbReference>
<dbReference type="InterPro" id="IPR046318">
    <property type="entry name" value="DUF5344"/>
</dbReference>
<dbReference type="AlphaFoldDB" id="A0A3A1QV37"/>
<organism evidence="1 2">
    <name type="scientific">Bacillus salacetis</name>
    <dbReference type="NCBI Taxonomy" id="2315464"/>
    <lineage>
        <taxon>Bacteria</taxon>
        <taxon>Bacillati</taxon>
        <taxon>Bacillota</taxon>
        <taxon>Bacilli</taxon>
        <taxon>Bacillales</taxon>
        <taxon>Bacillaceae</taxon>
        <taxon>Bacillus</taxon>
    </lineage>
</organism>
<dbReference type="RefSeq" id="WP_119548484.1">
    <property type="nucleotide sequence ID" value="NZ_QXIR01000026.1"/>
</dbReference>
<evidence type="ECO:0000313" key="2">
    <source>
        <dbReference type="Proteomes" id="UP000265801"/>
    </source>
</evidence>
<evidence type="ECO:0008006" key="3">
    <source>
        <dbReference type="Google" id="ProtNLM"/>
    </source>
</evidence>
<dbReference type="Proteomes" id="UP000265801">
    <property type="component" value="Unassembled WGS sequence"/>
</dbReference>
<accession>A0A3A1QV37</accession>
<keyword evidence="2" id="KW-1185">Reference proteome</keyword>